<accession>A0A183TX81</accession>
<dbReference type="InterPro" id="IPR036691">
    <property type="entry name" value="Endo/exonu/phosph_ase_sf"/>
</dbReference>
<evidence type="ECO:0000313" key="2">
    <source>
        <dbReference type="Proteomes" id="UP000050794"/>
    </source>
</evidence>
<dbReference type="EMBL" id="UYWY01000495">
    <property type="protein sequence ID" value="VDM24968.1"/>
    <property type="molecule type" value="Genomic_DNA"/>
</dbReference>
<dbReference type="Proteomes" id="UP000050794">
    <property type="component" value="Unassembled WGS sequence"/>
</dbReference>
<organism evidence="2 3">
    <name type="scientific">Toxocara canis</name>
    <name type="common">Canine roundworm</name>
    <dbReference type="NCBI Taxonomy" id="6265"/>
    <lineage>
        <taxon>Eukaryota</taxon>
        <taxon>Metazoa</taxon>
        <taxon>Ecdysozoa</taxon>
        <taxon>Nematoda</taxon>
        <taxon>Chromadorea</taxon>
        <taxon>Rhabditida</taxon>
        <taxon>Spirurina</taxon>
        <taxon>Ascaridomorpha</taxon>
        <taxon>Ascaridoidea</taxon>
        <taxon>Toxocaridae</taxon>
        <taxon>Toxocara</taxon>
    </lineage>
</organism>
<reference evidence="1 2" key="2">
    <citation type="submission" date="2018-11" db="EMBL/GenBank/DDBJ databases">
        <authorList>
            <consortium name="Pathogen Informatics"/>
        </authorList>
    </citation>
    <scope>NUCLEOTIDE SEQUENCE [LARGE SCALE GENOMIC DNA]</scope>
</reference>
<gene>
    <name evidence="1" type="ORF">TCNE_LOCUS851</name>
</gene>
<evidence type="ECO:0000313" key="1">
    <source>
        <dbReference type="EMBL" id="VDM24968.1"/>
    </source>
</evidence>
<dbReference type="Gene3D" id="3.60.10.10">
    <property type="entry name" value="Endonuclease/exonuclease/phosphatase"/>
    <property type="match status" value="1"/>
</dbReference>
<dbReference type="AlphaFoldDB" id="A0A183TX81"/>
<keyword evidence="2" id="KW-1185">Reference proteome</keyword>
<evidence type="ECO:0000313" key="3">
    <source>
        <dbReference type="WBParaSite" id="TCNE_0000085001-mRNA-1"/>
    </source>
</evidence>
<proteinExistence type="predicted"/>
<dbReference type="WBParaSite" id="TCNE_0000085001-mRNA-1">
    <property type="protein sequence ID" value="TCNE_0000085001-mRNA-1"/>
    <property type="gene ID" value="TCNE_0000085001"/>
</dbReference>
<reference evidence="3" key="1">
    <citation type="submission" date="2016-06" db="UniProtKB">
        <authorList>
            <consortium name="WormBaseParasite"/>
        </authorList>
    </citation>
    <scope>IDENTIFICATION</scope>
</reference>
<sequence length="230" mass="25725">METILKKKEILRINDSSHSVNPVLNNSELKATQHAIDSPPSKLRRFLWHNTTTQDRNLRQQAGKLSAQANMLKYVVHDLRIVTLKSPRELPPRKMYPTIILDGRANSCQISSMPNNVSLSPPLHPSSVEATIFNGIKGFGLNCIYFNAQSMVNKLPELKLLADSRAPDGILISETWLTDPFPDSLLSLQSTYRVFRCDRVLTKKEGGGGVAILTRLGLSVTFSEKHAFFL</sequence>
<name>A0A183TX81_TOXCA</name>
<protein>
    <submittedName>
        <fullName evidence="3">Reverse transcriptase</fullName>
    </submittedName>
</protein>